<dbReference type="EMBL" id="JACEZS010000013">
    <property type="protein sequence ID" value="MBA5606817.1"/>
    <property type="molecule type" value="Genomic_DNA"/>
</dbReference>
<dbReference type="AlphaFoldDB" id="A0A7W2EIZ1"/>
<gene>
    <name evidence="1" type="ORF">H3H36_15790</name>
</gene>
<keyword evidence="2" id="KW-1185">Reference proteome</keyword>
<proteinExistence type="predicted"/>
<sequence length="77" mass="8737">MERERAKAGDTVRPIGWHRRMLVIKTTTGHTGLSDDDDVLCRWIDDRGEHQQVFKSGQLEVITPGSRAHNPGMRTVL</sequence>
<reference evidence="1 2" key="1">
    <citation type="submission" date="2020-07" db="EMBL/GenBank/DDBJ databases">
        <title>Novel species isolated from subtropical streams in China.</title>
        <authorList>
            <person name="Lu H."/>
        </authorList>
    </citation>
    <scope>NUCLEOTIDE SEQUENCE [LARGE SCALE GENOMIC DNA]</scope>
    <source>
        <strain evidence="1 2">FT3S</strain>
    </source>
</reference>
<dbReference type="Proteomes" id="UP000566711">
    <property type="component" value="Unassembled WGS sequence"/>
</dbReference>
<comment type="caution">
    <text evidence="1">The sequence shown here is derived from an EMBL/GenBank/DDBJ whole genome shotgun (WGS) entry which is preliminary data.</text>
</comment>
<organism evidence="1 2">
    <name type="scientific">Rugamonas fusca</name>
    <dbReference type="NCBI Taxonomy" id="2758568"/>
    <lineage>
        <taxon>Bacteria</taxon>
        <taxon>Pseudomonadati</taxon>
        <taxon>Pseudomonadota</taxon>
        <taxon>Betaproteobacteria</taxon>
        <taxon>Burkholderiales</taxon>
        <taxon>Oxalobacteraceae</taxon>
        <taxon>Telluria group</taxon>
        <taxon>Rugamonas</taxon>
    </lineage>
</organism>
<name>A0A7W2EIZ1_9BURK</name>
<evidence type="ECO:0008006" key="3">
    <source>
        <dbReference type="Google" id="ProtNLM"/>
    </source>
</evidence>
<accession>A0A7W2EIZ1</accession>
<evidence type="ECO:0000313" key="2">
    <source>
        <dbReference type="Proteomes" id="UP000566711"/>
    </source>
</evidence>
<protein>
    <recommendedName>
        <fullName evidence="3">DUF2158 domain-containing protein</fullName>
    </recommendedName>
</protein>
<evidence type="ECO:0000313" key="1">
    <source>
        <dbReference type="EMBL" id="MBA5606817.1"/>
    </source>
</evidence>